<gene>
    <name evidence="3" type="primary">LOC109383178</name>
</gene>
<organism evidence="2 3">
    <name type="scientific">Hipposideros armiger</name>
    <name type="common">Great Himalayan leaf-nosed bat</name>
    <dbReference type="NCBI Taxonomy" id="186990"/>
    <lineage>
        <taxon>Eukaryota</taxon>
        <taxon>Metazoa</taxon>
        <taxon>Chordata</taxon>
        <taxon>Craniata</taxon>
        <taxon>Vertebrata</taxon>
        <taxon>Euteleostomi</taxon>
        <taxon>Mammalia</taxon>
        <taxon>Eutheria</taxon>
        <taxon>Laurasiatheria</taxon>
        <taxon>Chiroptera</taxon>
        <taxon>Yinpterochiroptera</taxon>
        <taxon>Rhinolophoidea</taxon>
        <taxon>Hipposideridae</taxon>
        <taxon>Hipposideros</taxon>
    </lineage>
</organism>
<dbReference type="Proteomes" id="UP000694851">
    <property type="component" value="Unplaced"/>
</dbReference>
<evidence type="ECO:0000256" key="1">
    <source>
        <dbReference type="SAM" id="MobiDB-lite"/>
    </source>
</evidence>
<proteinExistence type="predicted"/>
<feature type="compositionally biased region" description="Gly residues" evidence="1">
    <location>
        <begin position="193"/>
        <end position="206"/>
    </location>
</feature>
<name>A0A8B7RF81_HIPAR</name>
<feature type="region of interest" description="Disordered" evidence="1">
    <location>
        <begin position="67"/>
        <end position="96"/>
    </location>
</feature>
<accession>A0A8B7RF81</accession>
<dbReference type="KEGG" id="hai:109383178"/>
<dbReference type="RefSeq" id="XP_019498888.1">
    <property type="nucleotide sequence ID" value="XM_019643343.1"/>
</dbReference>
<feature type="region of interest" description="Disordered" evidence="1">
    <location>
        <begin position="190"/>
        <end position="242"/>
    </location>
</feature>
<evidence type="ECO:0000313" key="3">
    <source>
        <dbReference type="RefSeq" id="XP_019498888.1"/>
    </source>
</evidence>
<sequence>MGISLPTRIKLATLGRRNAEQGRLRASRQSDFARAQRPGVSSVNPPAYASGWETRSQRLQQVNGRLRRVQSAEGPVSGKRPRDNASCPTAPTPPGIHYFKVTSRPKQRDTTRGGVDTDWAPEILAAKQKLHLHLLRAPSSQVFQTCPGMAERVPSKRLPSPADTQGPRRPWSVASVVGTAVAGLWASSPVARRGGGAQDRAWGGGSSARPRLPGCQPQASLLPSLSPPCPLQLHGSSPQAGA</sequence>
<feature type="region of interest" description="Disordered" evidence="1">
    <location>
        <begin position="16"/>
        <end position="49"/>
    </location>
</feature>
<feature type="compositionally biased region" description="Low complexity" evidence="1">
    <location>
        <begin position="215"/>
        <end position="224"/>
    </location>
</feature>
<protein>
    <submittedName>
        <fullName evidence="3">Uncharacterized protein LOC109383178</fullName>
    </submittedName>
</protein>
<dbReference type="AlphaFoldDB" id="A0A8B7RF81"/>
<evidence type="ECO:0000313" key="2">
    <source>
        <dbReference type="Proteomes" id="UP000694851"/>
    </source>
</evidence>
<reference evidence="3" key="1">
    <citation type="submission" date="2025-08" db="UniProtKB">
        <authorList>
            <consortium name="RefSeq"/>
        </authorList>
    </citation>
    <scope>IDENTIFICATION</scope>
    <source>
        <tissue evidence="3">Muscle</tissue>
    </source>
</reference>
<keyword evidence="2" id="KW-1185">Reference proteome</keyword>
<dbReference type="GeneID" id="109383178"/>